<keyword evidence="2" id="KW-0479">Metal-binding</keyword>
<keyword evidence="5" id="KW-1133">Transmembrane helix</keyword>
<sequence>MGKNNQGLVIGNTEIKPGERKVVELSKAGIYSQTPIRIPVHVIRGKKDGPRLFVLAGIHGDEINGIEIIRRLLRSSRFKKMRGTLIAVPIVNIYGFIFLSRYLPDRRDLNRSFPGSEKGSLAARLANLLMTEVVSKCTHGIDLHTGAIHRSNLPHVRANLDRETTEKMAKAFNLPLILDTKSIDGSLRQACDDSNISMLLYEGGEALRFDEVSIRAGVKGIRNVMHYLGMLPTPARKKSSSIIPRIGRSSKWVRAPNSGIFYPLKKLGDQTNKGESTGVIVNPFGNEESPIVSSTTGIIIGRNNLPMVNEGDALFHIVSFKDVDSISANIEVLEDMGPFITGPLFDIQNNK</sequence>
<evidence type="ECO:0000259" key="6">
    <source>
        <dbReference type="Pfam" id="PF24827"/>
    </source>
</evidence>
<feature type="domain" description="Succinylglutamate desuccinylase/Aspartoacylase catalytic" evidence="6">
    <location>
        <begin position="48"/>
        <end position="227"/>
    </location>
</feature>
<dbReference type="CDD" id="cd06251">
    <property type="entry name" value="M14_ASTE_ASPA-like"/>
    <property type="match status" value="1"/>
</dbReference>
<dbReference type="GO" id="GO:0016788">
    <property type="term" value="F:hydrolase activity, acting on ester bonds"/>
    <property type="evidence" value="ECO:0007669"/>
    <property type="project" value="InterPro"/>
</dbReference>
<dbReference type="GO" id="GO:0016811">
    <property type="term" value="F:hydrolase activity, acting on carbon-nitrogen (but not peptide) bonds, in linear amides"/>
    <property type="evidence" value="ECO:0007669"/>
    <property type="project" value="InterPro"/>
</dbReference>
<organism evidence="7 8">
    <name type="scientific">Methanosalsum zhilinae (strain DSM 4017 / NBRC 107636 / OCM 62 / WeN5)</name>
    <name type="common">Methanohalophilus zhilinae</name>
    <dbReference type="NCBI Taxonomy" id="679901"/>
    <lineage>
        <taxon>Archaea</taxon>
        <taxon>Methanobacteriati</taxon>
        <taxon>Methanobacteriota</taxon>
        <taxon>Stenosarchaea group</taxon>
        <taxon>Methanomicrobia</taxon>
        <taxon>Methanosarcinales</taxon>
        <taxon>Methanosarcinaceae</taxon>
        <taxon>Methanosalsum</taxon>
    </lineage>
</organism>
<dbReference type="PANTHER" id="PTHR37326">
    <property type="entry name" value="BLL3975 PROTEIN"/>
    <property type="match status" value="1"/>
</dbReference>
<dbReference type="KEGG" id="mzh:Mzhil_0668"/>
<dbReference type="PIRSF" id="PIRSF039012">
    <property type="entry name" value="ASP"/>
    <property type="match status" value="1"/>
</dbReference>
<evidence type="ECO:0000313" key="7">
    <source>
        <dbReference type="EMBL" id="AEH60535.1"/>
    </source>
</evidence>
<evidence type="ECO:0000256" key="4">
    <source>
        <dbReference type="ARBA" id="ARBA00022833"/>
    </source>
</evidence>
<keyword evidence="3" id="KW-0378">Hydrolase</keyword>
<dbReference type="GeneID" id="10822279"/>
<accession>F7XK70</accession>
<evidence type="ECO:0000256" key="2">
    <source>
        <dbReference type="ARBA" id="ARBA00022723"/>
    </source>
</evidence>
<dbReference type="Pfam" id="PF24827">
    <property type="entry name" value="AstE_AspA_cat"/>
    <property type="match status" value="1"/>
</dbReference>
<keyword evidence="8" id="KW-1185">Reference proteome</keyword>
<dbReference type="InterPro" id="IPR053138">
    <property type="entry name" value="N-alpha-Ac-DABA_deacetylase"/>
</dbReference>
<keyword evidence="5" id="KW-0472">Membrane</keyword>
<dbReference type="SUPFAM" id="SSF53187">
    <property type="entry name" value="Zn-dependent exopeptidases"/>
    <property type="match status" value="1"/>
</dbReference>
<dbReference type="Proteomes" id="UP000006622">
    <property type="component" value="Chromosome"/>
</dbReference>
<dbReference type="PANTHER" id="PTHR37326:SF2">
    <property type="entry name" value="SUCCINYLGLUTAMATE DESUCCINYLASE_ASPARTOACYLASE FAMILY PROTEIN"/>
    <property type="match status" value="1"/>
</dbReference>
<comment type="cofactor">
    <cofactor evidence="1">
        <name>Zn(2+)</name>
        <dbReference type="ChEBI" id="CHEBI:29105"/>
    </cofactor>
</comment>
<protein>
    <submittedName>
        <fullName evidence="7">Succinylglutamate desuccinylase/aspartoacylase</fullName>
    </submittedName>
</protein>
<evidence type="ECO:0000313" key="8">
    <source>
        <dbReference type="Proteomes" id="UP000006622"/>
    </source>
</evidence>
<proteinExistence type="predicted"/>
<dbReference type="InterPro" id="IPR043795">
    <property type="entry name" value="N-alpha-Ac-DABA-like"/>
</dbReference>
<dbReference type="OrthoDB" id="254740at2157"/>
<feature type="transmembrane region" description="Helical" evidence="5">
    <location>
        <begin position="83"/>
        <end position="103"/>
    </location>
</feature>
<dbReference type="InterPro" id="IPR055438">
    <property type="entry name" value="AstE_AspA_cat"/>
</dbReference>
<dbReference type="Gene3D" id="3.40.630.10">
    <property type="entry name" value="Zn peptidases"/>
    <property type="match status" value="1"/>
</dbReference>
<dbReference type="RefSeq" id="WP_013897974.1">
    <property type="nucleotide sequence ID" value="NC_015676.1"/>
</dbReference>
<name>F7XK70_METZD</name>
<evidence type="ECO:0000256" key="3">
    <source>
        <dbReference type="ARBA" id="ARBA00022801"/>
    </source>
</evidence>
<gene>
    <name evidence="7" type="ordered locus">Mzhil_0668</name>
</gene>
<dbReference type="EMBL" id="CP002101">
    <property type="protein sequence ID" value="AEH60535.1"/>
    <property type="molecule type" value="Genomic_DNA"/>
</dbReference>
<dbReference type="HOGENOM" id="CLU_035605_0_1_2"/>
<keyword evidence="4" id="KW-0862">Zinc</keyword>
<evidence type="ECO:0000256" key="1">
    <source>
        <dbReference type="ARBA" id="ARBA00001947"/>
    </source>
</evidence>
<dbReference type="GO" id="GO:0046872">
    <property type="term" value="F:metal ion binding"/>
    <property type="evidence" value="ECO:0007669"/>
    <property type="project" value="UniProtKB-KW"/>
</dbReference>
<evidence type="ECO:0000256" key="5">
    <source>
        <dbReference type="SAM" id="Phobius"/>
    </source>
</evidence>
<reference evidence="7 8" key="1">
    <citation type="submission" date="2010-07" db="EMBL/GenBank/DDBJ databases">
        <title>The complete genome of Methanosalsum zhilinae DSM 4017.</title>
        <authorList>
            <consortium name="US DOE Joint Genome Institute (JGI-PGF)"/>
            <person name="Lucas S."/>
            <person name="Copeland A."/>
            <person name="Lapidus A."/>
            <person name="Glavina del Rio T."/>
            <person name="Dalin E."/>
            <person name="Tice H."/>
            <person name="Bruce D."/>
            <person name="Goodwin L."/>
            <person name="Pitluck S."/>
            <person name="Kyrpides N."/>
            <person name="Mavromatis K."/>
            <person name="Ovchinnikova G."/>
            <person name="Daligault H."/>
            <person name="Detter J.C."/>
            <person name="Han C."/>
            <person name="Tapia R."/>
            <person name="Larimer F."/>
            <person name="Land M."/>
            <person name="Hauser L."/>
            <person name="Markowitz V."/>
            <person name="Cheng J.-F."/>
            <person name="Hugenholtz P."/>
            <person name="Woyke T."/>
            <person name="Wu D."/>
            <person name="Spring S."/>
            <person name="Schueler E."/>
            <person name="Brambilla E."/>
            <person name="Klenk H.-P."/>
            <person name="Eisen J.A."/>
        </authorList>
    </citation>
    <scope>NUCLEOTIDE SEQUENCE [LARGE SCALE GENOMIC DNA]</scope>
    <source>
        <strain evidence="8">DSM 4017 / NBRC 107636 / OCM 62 / WeN5</strain>
    </source>
</reference>
<dbReference type="AlphaFoldDB" id="F7XK70"/>
<dbReference type="STRING" id="679901.Mzhil_0668"/>
<keyword evidence="5" id="KW-0812">Transmembrane</keyword>